<protein>
    <submittedName>
        <fullName evidence="1">Uncharacterized protein</fullName>
    </submittedName>
</protein>
<organism evidence="1 2">
    <name type="scientific">Pyrenophora tritici-repentis</name>
    <dbReference type="NCBI Taxonomy" id="45151"/>
    <lineage>
        <taxon>Eukaryota</taxon>
        <taxon>Fungi</taxon>
        <taxon>Dikarya</taxon>
        <taxon>Ascomycota</taxon>
        <taxon>Pezizomycotina</taxon>
        <taxon>Dothideomycetes</taxon>
        <taxon>Pleosporomycetidae</taxon>
        <taxon>Pleosporales</taxon>
        <taxon>Pleosporineae</taxon>
        <taxon>Pleosporaceae</taxon>
        <taxon>Pyrenophora</taxon>
    </lineage>
</organism>
<proteinExistence type="predicted"/>
<comment type="caution">
    <text evidence="1">The sequence shown here is derived from an EMBL/GenBank/DDBJ whole genome shotgun (WGS) entry which is preliminary data.</text>
</comment>
<evidence type="ECO:0000313" key="2">
    <source>
        <dbReference type="Proteomes" id="UP000245464"/>
    </source>
</evidence>
<dbReference type="KEGG" id="ptrr:6350481"/>
<dbReference type="EMBL" id="NQIK02000009">
    <property type="protein sequence ID" value="KAF7566074.1"/>
    <property type="molecule type" value="Genomic_DNA"/>
</dbReference>
<sequence length="82" mass="9469">MVQRGMNIELRDITQAYPQAQTTLKRTILAHLPTELVHRYPEGTLLHVIKPLYGIAEAGVHWWTTYHGHHCKELDMATSTYD</sequence>
<dbReference type="Proteomes" id="UP000245464">
    <property type="component" value="Chromosome 9"/>
</dbReference>
<gene>
    <name evidence="1" type="ORF">PtrM4_143940</name>
</gene>
<dbReference type="AlphaFoldDB" id="A0A834RLX6"/>
<accession>A0A834RLX6</accession>
<dbReference type="GeneID" id="6350481"/>
<dbReference type="RefSeq" id="XP_001942490.2">
    <property type="nucleotide sequence ID" value="XM_001942455.2"/>
</dbReference>
<evidence type="ECO:0000313" key="1">
    <source>
        <dbReference type="EMBL" id="KAF7566074.1"/>
    </source>
</evidence>
<name>A0A834RLX6_9PLEO</name>
<reference evidence="1 2" key="1">
    <citation type="journal article" date="2018" name="BMC Genomics">
        <title>Comparative genomics of the wheat fungal pathogen Pyrenophora tritici-repentis reveals chromosomal variations and genome plasticity.</title>
        <authorList>
            <person name="Moolhuijzen P."/>
            <person name="See P.T."/>
            <person name="Hane J.K."/>
            <person name="Shi G."/>
            <person name="Liu Z."/>
            <person name="Oliver R.P."/>
            <person name="Moffat C.S."/>
        </authorList>
    </citation>
    <scope>NUCLEOTIDE SEQUENCE [LARGE SCALE GENOMIC DNA]</scope>
    <source>
        <strain evidence="1">M4</strain>
    </source>
</reference>